<reference evidence="1 2" key="1">
    <citation type="journal article" date="2021" name="Elife">
        <title>Chloroplast acquisition without the gene transfer in kleptoplastic sea slugs, Plakobranchus ocellatus.</title>
        <authorList>
            <person name="Maeda T."/>
            <person name="Takahashi S."/>
            <person name="Yoshida T."/>
            <person name="Shimamura S."/>
            <person name="Takaki Y."/>
            <person name="Nagai Y."/>
            <person name="Toyoda A."/>
            <person name="Suzuki Y."/>
            <person name="Arimoto A."/>
            <person name="Ishii H."/>
            <person name="Satoh N."/>
            <person name="Nishiyama T."/>
            <person name="Hasebe M."/>
            <person name="Maruyama T."/>
            <person name="Minagawa J."/>
            <person name="Obokata J."/>
            <person name="Shigenobu S."/>
        </authorList>
    </citation>
    <scope>NUCLEOTIDE SEQUENCE [LARGE SCALE GENOMIC DNA]</scope>
</reference>
<sequence length="198" mass="22180">MFRCKSPAENNNVICAECPFTTFYLQHNIPLPVADDMALLLRAVFLTQRKLRSSNLSGRRHQIYPKSQQPLPPGLSLQPLPPGLSLQPLHLAWTHQPQPADWSHQPRPTACSYQPLSQAWSHLPQPTACSYQPLPPKWSHQPQPTDWSHQPLPQVGLTSLFTQYSLISLNQQPASTSLCPHPGLISLFIVLDSTSPHI</sequence>
<dbReference type="Proteomes" id="UP000735302">
    <property type="component" value="Unassembled WGS sequence"/>
</dbReference>
<protein>
    <submittedName>
        <fullName evidence="1">Bifunctional endo-1,4-beta-xylanase xyla-like isoform x1</fullName>
    </submittedName>
</protein>
<evidence type="ECO:0000313" key="1">
    <source>
        <dbReference type="EMBL" id="GFO12859.1"/>
    </source>
</evidence>
<gene>
    <name evidence="1" type="ORF">PoB_003936400</name>
</gene>
<dbReference type="EMBL" id="BLXT01004465">
    <property type="protein sequence ID" value="GFO12859.1"/>
    <property type="molecule type" value="Genomic_DNA"/>
</dbReference>
<proteinExistence type="predicted"/>
<organism evidence="1 2">
    <name type="scientific">Plakobranchus ocellatus</name>
    <dbReference type="NCBI Taxonomy" id="259542"/>
    <lineage>
        <taxon>Eukaryota</taxon>
        <taxon>Metazoa</taxon>
        <taxon>Spiralia</taxon>
        <taxon>Lophotrochozoa</taxon>
        <taxon>Mollusca</taxon>
        <taxon>Gastropoda</taxon>
        <taxon>Heterobranchia</taxon>
        <taxon>Euthyneura</taxon>
        <taxon>Panpulmonata</taxon>
        <taxon>Sacoglossa</taxon>
        <taxon>Placobranchoidea</taxon>
        <taxon>Plakobranchidae</taxon>
        <taxon>Plakobranchus</taxon>
    </lineage>
</organism>
<name>A0AAV4AYL7_9GAST</name>
<keyword evidence="2" id="KW-1185">Reference proteome</keyword>
<comment type="caution">
    <text evidence="1">The sequence shown here is derived from an EMBL/GenBank/DDBJ whole genome shotgun (WGS) entry which is preliminary data.</text>
</comment>
<dbReference type="AlphaFoldDB" id="A0AAV4AYL7"/>
<accession>A0AAV4AYL7</accession>
<evidence type="ECO:0000313" key="2">
    <source>
        <dbReference type="Proteomes" id="UP000735302"/>
    </source>
</evidence>